<dbReference type="EMBL" id="SWFT01000120">
    <property type="protein sequence ID" value="KAA8899864.1"/>
    <property type="molecule type" value="Genomic_DNA"/>
</dbReference>
<evidence type="ECO:0000259" key="4">
    <source>
        <dbReference type="PROSITE" id="PS50056"/>
    </source>
</evidence>
<dbReference type="SMART" id="SM00404">
    <property type="entry name" value="PTPc_motif"/>
    <property type="match status" value="1"/>
</dbReference>
<dbReference type="PROSITE" id="PS50056">
    <property type="entry name" value="TYR_PHOSPHATASE_2"/>
    <property type="match status" value="1"/>
</dbReference>
<dbReference type="SMART" id="SM00194">
    <property type="entry name" value="PTPc"/>
    <property type="match status" value="1"/>
</dbReference>
<dbReference type="InterPro" id="IPR001763">
    <property type="entry name" value="Rhodanese-like_dom"/>
</dbReference>
<dbReference type="Gene3D" id="3.40.250.10">
    <property type="entry name" value="Rhodanese-like domain"/>
    <property type="match status" value="1"/>
</dbReference>
<feature type="domain" description="Tyrosine specific protein phosphatases" evidence="4">
    <location>
        <begin position="498"/>
        <end position="581"/>
    </location>
</feature>
<dbReference type="VEuPathDB" id="FungiDB:DIURU_004121"/>
<name>A0A642UIP8_DIURU</name>
<sequence length="641" mass="71850">MLSFTPVSPPYPPLTVLSMGPLSLNLGSVSPKGTSPKTGKQPCYRASDFAEPITVIDSVDEVPNADVIIDTRSYNNYQQFHFRKAVNVCIPTTLLKRRSMTLSSLFNLVSFPPPLKTLLEKRMATADPKPGDNVKLLFYDSRSTGDSISFNTFHTISKFMAFGHYFDIYLLNGGFQSATRSLGVHVGDASPERDELPPLVPSIFSPTSDPASDSSVAATTDSADSGLAGFVLPSATTSKVKFVSSLKKQQVETKGSGSNDLANYHHRFRYPSGTSAATIASTLPNLPPWLSTIVANRDDNDVINDLNHRFSRIEQLEVMRLQSLVERTKTSYHQPSRSSPVCTPSGLCPDCDPTKYEMPKGIEYGYKNRYKNIWPYEHSRVRLGCNSCSEVDDYINANYIDVKKVVPKTQCRYIATQNPMSQTVCDFWRLIHSQKIKIVINLDRNPVTYLNDRDFVGSVKVISQNDSLIVRLINGEIYHFQYLQWPDFGVPENFDSVLEFIRLKNETMAKLYDGSQRPTVMVHCMAGCGRTGVFITLDTLIDCCERDPCLFKSSEQDLVFQIVSSERTQRIFMVQNLAQYIVCYEMLLWYLDKVNRCDLKVPQYIKASTPSLLAMATHQSPIKTPLVSGESGGDYFTFSMV</sequence>
<dbReference type="InterPro" id="IPR000242">
    <property type="entry name" value="PTP_cat"/>
</dbReference>
<dbReference type="Pfam" id="PF00102">
    <property type="entry name" value="Y_phosphatase"/>
    <property type="match status" value="2"/>
</dbReference>
<dbReference type="SUPFAM" id="SSF52821">
    <property type="entry name" value="Rhodanese/Cell cycle control phosphatase"/>
    <property type="match status" value="1"/>
</dbReference>
<evidence type="ECO:0000313" key="7">
    <source>
        <dbReference type="Proteomes" id="UP000449547"/>
    </source>
</evidence>
<gene>
    <name evidence="6" type="ORF">DIURU_004121</name>
</gene>
<accession>A0A642UIP8</accession>
<dbReference type="EC" id="3.1.3.48" evidence="2"/>
<feature type="domain" description="Tyrosine-protein phosphatase" evidence="3">
    <location>
        <begin position="367"/>
        <end position="590"/>
    </location>
</feature>
<dbReference type="PRINTS" id="PR00700">
    <property type="entry name" value="PRTYPHPHTASE"/>
</dbReference>
<dbReference type="AlphaFoldDB" id="A0A642UIP8"/>
<organism evidence="6 7">
    <name type="scientific">Diutina rugosa</name>
    <name type="common">Yeast</name>
    <name type="synonym">Candida rugosa</name>
    <dbReference type="NCBI Taxonomy" id="5481"/>
    <lineage>
        <taxon>Eukaryota</taxon>
        <taxon>Fungi</taxon>
        <taxon>Dikarya</taxon>
        <taxon>Ascomycota</taxon>
        <taxon>Saccharomycotina</taxon>
        <taxon>Pichiomycetes</taxon>
        <taxon>Debaryomycetaceae</taxon>
        <taxon>Diutina</taxon>
    </lineage>
</organism>
<dbReference type="GO" id="GO:0004725">
    <property type="term" value="F:protein tyrosine phosphatase activity"/>
    <property type="evidence" value="ECO:0007669"/>
    <property type="project" value="UniProtKB-EC"/>
</dbReference>
<protein>
    <recommendedName>
        <fullName evidence="2">protein-tyrosine-phosphatase</fullName>
        <ecNumber evidence="2">3.1.3.48</ecNumber>
    </recommendedName>
</protein>
<evidence type="ECO:0000259" key="5">
    <source>
        <dbReference type="PROSITE" id="PS50206"/>
    </source>
</evidence>
<evidence type="ECO:0000313" key="6">
    <source>
        <dbReference type="EMBL" id="KAA8899864.1"/>
    </source>
</evidence>
<dbReference type="Proteomes" id="UP000449547">
    <property type="component" value="Unassembled WGS sequence"/>
</dbReference>
<dbReference type="GeneID" id="54782772"/>
<dbReference type="PROSITE" id="PS50055">
    <property type="entry name" value="TYR_PHOSPHATASE_PTP"/>
    <property type="match status" value="1"/>
</dbReference>
<dbReference type="Gene3D" id="3.90.190.10">
    <property type="entry name" value="Protein tyrosine phosphatase superfamily"/>
    <property type="match status" value="2"/>
</dbReference>
<evidence type="ECO:0000256" key="2">
    <source>
        <dbReference type="ARBA" id="ARBA00013064"/>
    </source>
</evidence>
<dbReference type="InterPro" id="IPR036873">
    <property type="entry name" value="Rhodanese-like_dom_sf"/>
</dbReference>
<dbReference type="PROSITE" id="PS50206">
    <property type="entry name" value="RHODANESE_3"/>
    <property type="match status" value="1"/>
</dbReference>
<dbReference type="InterPro" id="IPR050348">
    <property type="entry name" value="Protein-Tyr_Phosphatase"/>
</dbReference>
<dbReference type="InterPro" id="IPR000387">
    <property type="entry name" value="Tyr_Pase_dom"/>
</dbReference>
<dbReference type="InterPro" id="IPR003595">
    <property type="entry name" value="Tyr_Pase_cat"/>
</dbReference>
<evidence type="ECO:0000256" key="1">
    <source>
        <dbReference type="ARBA" id="ARBA00009649"/>
    </source>
</evidence>
<dbReference type="Pfam" id="PF00581">
    <property type="entry name" value="Rhodanese"/>
    <property type="match status" value="1"/>
</dbReference>
<dbReference type="PROSITE" id="PS00383">
    <property type="entry name" value="TYR_PHOSPHATASE_1"/>
    <property type="match status" value="1"/>
</dbReference>
<dbReference type="InterPro" id="IPR016130">
    <property type="entry name" value="Tyr_Pase_AS"/>
</dbReference>
<comment type="caution">
    <text evidence="6">The sequence shown here is derived from an EMBL/GenBank/DDBJ whole genome shotgun (WGS) entry which is preliminary data.</text>
</comment>
<dbReference type="PANTHER" id="PTHR19134:SF561">
    <property type="entry name" value="PROTEIN TYROSINE PHOSPHATASE 36E, ISOFORM A"/>
    <property type="match status" value="1"/>
</dbReference>
<dbReference type="SUPFAM" id="SSF52799">
    <property type="entry name" value="(Phosphotyrosine protein) phosphatases II"/>
    <property type="match status" value="1"/>
</dbReference>
<dbReference type="RefSeq" id="XP_034011142.1">
    <property type="nucleotide sequence ID" value="XM_034156960.1"/>
</dbReference>
<feature type="domain" description="Rhodanese" evidence="5">
    <location>
        <begin position="62"/>
        <end position="187"/>
    </location>
</feature>
<keyword evidence="7" id="KW-1185">Reference proteome</keyword>
<reference evidence="6 7" key="1">
    <citation type="submission" date="2019-07" db="EMBL/GenBank/DDBJ databases">
        <title>Genome assembly of two rare yeast pathogens: Diutina rugosa and Trichomonascus ciferrii.</title>
        <authorList>
            <person name="Mixao V."/>
            <person name="Saus E."/>
            <person name="Hansen A."/>
            <person name="Lass-Flor C."/>
            <person name="Gabaldon T."/>
        </authorList>
    </citation>
    <scope>NUCLEOTIDE SEQUENCE [LARGE SCALE GENOMIC DNA]</scope>
    <source>
        <strain evidence="6 7">CBS 613</strain>
    </source>
</reference>
<proteinExistence type="inferred from homology"/>
<evidence type="ECO:0000259" key="3">
    <source>
        <dbReference type="PROSITE" id="PS50055"/>
    </source>
</evidence>
<comment type="similarity">
    <text evidence="1">Belongs to the protein-tyrosine phosphatase family. Non-receptor class subfamily.</text>
</comment>
<dbReference type="PANTHER" id="PTHR19134">
    <property type="entry name" value="RECEPTOR-TYPE TYROSINE-PROTEIN PHOSPHATASE"/>
    <property type="match status" value="1"/>
</dbReference>
<dbReference type="OMA" id="QFIVCYE"/>
<dbReference type="InterPro" id="IPR029021">
    <property type="entry name" value="Prot-tyrosine_phosphatase-like"/>
</dbReference>
<dbReference type="OrthoDB" id="6058203at2759"/>